<feature type="transmembrane region" description="Helical" evidence="1">
    <location>
        <begin position="187"/>
        <end position="210"/>
    </location>
</feature>
<feature type="transmembrane region" description="Helical" evidence="1">
    <location>
        <begin position="119"/>
        <end position="138"/>
    </location>
</feature>
<dbReference type="Proteomes" id="UP000182125">
    <property type="component" value="Unassembled WGS sequence"/>
</dbReference>
<dbReference type="EMBL" id="FOIW01000003">
    <property type="protein sequence ID" value="SEW21778.1"/>
    <property type="molecule type" value="Genomic_DNA"/>
</dbReference>
<gene>
    <name evidence="2" type="ORF">A3L14_10395</name>
    <name evidence="3" type="ORF">SAMN05216170_2181</name>
</gene>
<accession>A0A1I0Q4D0</accession>
<evidence type="ECO:0000313" key="3">
    <source>
        <dbReference type="EMBL" id="SEW21778.1"/>
    </source>
</evidence>
<dbReference type="AlphaFoldDB" id="A0A1I0Q4D0"/>
<keyword evidence="5" id="KW-1185">Reference proteome</keyword>
<proteinExistence type="predicted"/>
<organism evidence="3 4">
    <name type="scientific">Thermococcus thioreducens</name>
    <dbReference type="NCBI Taxonomy" id="277988"/>
    <lineage>
        <taxon>Archaea</taxon>
        <taxon>Methanobacteriati</taxon>
        <taxon>Methanobacteriota</taxon>
        <taxon>Thermococci</taxon>
        <taxon>Thermococcales</taxon>
        <taxon>Thermococcaceae</taxon>
        <taxon>Thermococcus</taxon>
    </lineage>
</organism>
<keyword evidence="1" id="KW-1133">Transmembrane helix</keyword>
<evidence type="ECO:0000313" key="5">
    <source>
        <dbReference type="Proteomes" id="UP000250136"/>
    </source>
</evidence>
<protein>
    <submittedName>
        <fullName evidence="3">Uncharacterized protein</fullName>
    </submittedName>
</protein>
<evidence type="ECO:0000313" key="2">
    <source>
        <dbReference type="EMBL" id="ASJ13571.1"/>
    </source>
</evidence>
<name>A0A1I0Q4D0_9EURY</name>
<dbReference type="EMBL" id="CP015105">
    <property type="protein sequence ID" value="ASJ13571.1"/>
    <property type="molecule type" value="Genomic_DNA"/>
</dbReference>
<evidence type="ECO:0000313" key="4">
    <source>
        <dbReference type="Proteomes" id="UP000182125"/>
    </source>
</evidence>
<sequence length="329" mass="36365">MFKLNPGRIAIYIGALTLIYALSTQMEELKTLLMPAVVLALFLTAGDVAGAIKGENEAFALRLLGVTLAALFLPAEWNIPAAMIVLGAGTAIIAPKLEGHPRFVRGAGLLIGLYGVSRLPPLGAMGSVFSYAGLFLFLGYSIAELGERYPWTEPVERNLLGLGALGAILGLYTAVRGSLSESHPELVFYGEWLVLLLGVIVAGSMVYSYVSEKDPEAYLLSQWRKHEARTVKKLGPELAEASKAVEDFVVRGKKAALVAFIAYYGARLFDDRKKFEALIGKIADYRGRQTSRLTPLWIRHAYEKRELERRIRIVEEVFEELKTLMRWES</sequence>
<evidence type="ECO:0000256" key="1">
    <source>
        <dbReference type="SAM" id="Phobius"/>
    </source>
</evidence>
<reference evidence="2 5" key="1">
    <citation type="submission" date="2016-04" db="EMBL/GenBank/DDBJ databases">
        <title>Complete genome sequence of Thermococcus thioreducens type strain OGL-20P.</title>
        <authorList>
            <person name="Oger P.M."/>
        </authorList>
    </citation>
    <scope>NUCLEOTIDE SEQUENCE [LARGE SCALE GENOMIC DNA]</scope>
    <source>
        <strain evidence="2 5">OGL-20P</strain>
    </source>
</reference>
<dbReference type="OrthoDB" id="102587at2157"/>
<feature type="transmembrane region" description="Helical" evidence="1">
    <location>
        <begin position="59"/>
        <end position="75"/>
    </location>
</feature>
<reference evidence="3 4" key="2">
    <citation type="submission" date="2016-10" db="EMBL/GenBank/DDBJ databases">
        <authorList>
            <person name="de Groot N.N."/>
        </authorList>
    </citation>
    <scope>NUCLEOTIDE SEQUENCE [LARGE SCALE GENOMIC DNA]</scope>
    <source>
        <strain evidence="3 4">OGL-20</strain>
    </source>
</reference>
<feature type="transmembrane region" description="Helical" evidence="1">
    <location>
        <begin position="32"/>
        <end position="52"/>
    </location>
</feature>
<feature type="transmembrane region" description="Helical" evidence="1">
    <location>
        <begin position="158"/>
        <end position="175"/>
    </location>
</feature>
<keyword evidence="1" id="KW-0472">Membrane</keyword>
<dbReference type="KEGG" id="ttd:A3L14_10395"/>
<keyword evidence="1" id="KW-0812">Transmembrane</keyword>
<dbReference type="Proteomes" id="UP000250136">
    <property type="component" value="Chromosome"/>
</dbReference>
<feature type="transmembrane region" description="Helical" evidence="1">
    <location>
        <begin position="9"/>
        <end position="26"/>
    </location>
</feature>